<dbReference type="PANTHER" id="PTHR11695:SF294">
    <property type="entry name" value="RETICULON-4-INTERACTING PROTEIN 1, MITOCHONDRIAL"/>
    <property type="match status" value="1"/>
</dbReference>
<dbReference type="GO" id="GO:0016491">
    <property type="term" value="F:oxidoreductase activity"/>
    <property type="evidence" value="ECO:0007669"/>
    <property type="project" value="UniProtKB-KW"/>
</dbReference>
<dbReference type="InterPro" id="IPR036291">
    <property type="entry name" value="NAD(P)-bd_dom_sf"/>
</dbReference>
<dbReference type="InterPro" id="IPR013154">
    <property type="entry name" value="ADH-like_N"/>
</dbReference>
<dbReference type="InterPro" id="IPR050700">
    <property type="entry name" value="YIM1/Zinc_Alcohol_DH_Fams"/>
</dbReference>
<dbReference type="SUPFAM" id="SSF51735">
    <property type="entry name" value="NAD(P)-binding Rossmann-fold domains"/>
    <property type="match status" value="1"/>
</dbReference>
<dbReference type="PROSITE" id="PS01162">
    <property type="entry name" value="QOR_ZETA_CRYSTAL"/>
    <property type="match status" value="1"/>
</dbReference>
<dbReference type="STRING" id="1797737.A2196_04845"/>
<dbReference type="Pfam" id="PF13602">
    <property type="entry name" value="ADH_zinc_N_2"/>
    <property type="match status" value="1"/>
</dbReference>
<dbReference type="InterPro" id="IPR011032">
    <property type="entry name" value="GroES-like_sf"/>
</dbReference>
<reference evidence="3 4" key="1">
    <citation type="journal article" date="2016" name="Nat. Commun.">
        <title>Thousands of microbial genomes shed light on interconnected biogeochemical processes in an aquifer system.</title>
        <authorList>
            <person name="Anantharaman K."/>
            <person name="Brown C.T."/>
            <person name="Hug L.A."/>
            <person name="Sharon I."/>
            <person name="Castelle C.J."/>
            <person name="Probst A.J."/>
            <person name="Thomas B.C."/>
            <person name="Singh A."/>
            <person name="Wilkins M.J."/>
            <person name="Karaoz U."/>
            <person name="Brodie E.L."/>
            <person name="Williams K.H."/>
            <person name="Hubbard S.S."/>
            <person name="Banfield J.F."/>
        </authorList>
    </citation>
    <scope>NUCLEOTIDE SEQUENCE [LARGE SCALE GENOMIC DNA]</scope>
</reference>
<accession>A0A1F5HCR1</accession>
<evidence type="ECO:0000259" key="2">
    <source>
        <dbReference type="SMART" id="SM00829"/>
    </source>
</evidence>
<dbReference type="SMART" id="SM00829">
    <property type="entry name" value="PKS_ER"/>
    <property type="match status" value="1"/>
</dbReference>
<sequence>MKVVQIRKYGGNEVLEVSDIPKSKPGKNQVLVVVHAASVNPFDLAVRSGGMRSVSSLQLPFTLGGDFAGVVLETGEDVVDFKIGDEVYGSAIVFGSGSGAFAQEVSVNIANCALKPKGVNMQEAAALPLVGSSAVQALEEHIKLKNNQKILIHGGAGGIGHIAIQLAKSKGAYVAATVGDKDREFVERLGADEVIDYKLPRAKSPRSCSLSLYERADDSNTRKYVFSRIQPRTDSPRYSASEYKNQKFEDILSDFDAVYDTVGGDVTERSFRVLKKGGILVSMKGQPDEKLAQKYQVFAIGQFTKINAEHLKRLSELVDADVVKVHVDKIFTLDAIKDAFEYQEIGHPQGKVVVKIGN</sequence>
<keyword evidence="1" id="KW-0560">Oxidoreductase</keyword>
<dbReference type="Gene3D" id="3.40.50.720">
    <property type="entry name" value="NAD(P)-binding Rossmann-like Domain"/>
    <property type="match status" value="2"/>
</dbReference>
<gene>
    <name evidence="3" type="ORF">A2196_04845</name>
</gene>
<dbReference type="Pfam" id="PF00107">
    <property type="entry name" value="ADH_zinc_N"/>
    <property type="match status" value="1"/>
</dbReference>
<evidence type="ECO:0000313" key="4">
    <source>
        <dbReference type="Proteomes" id="UP000176751"/>
    </source>
</evidence>
<dbReference type="InterPro" id="IPR002364">
    <property type="entry name" value="Quin_OxRdtase/zeta-crystal_CS"/>
</dbReference>
<feature type="domain" description="Enoyl reductase (ER)" evidence="2">
    <location>
        <begin position="10"/>
        <end position="354"/>
    </location>
</feature>
<dbReference type="SUPFAM" id="SSF50129">
    <property type="entry name" value="GroES-like"/>
    <property type="match status" value="1"/>
</dbReference>
<dbReference type="CDD" id="cd05289">
    <property type="entry name" value="MDR_like_2"/>
    <property type="match status" value="1"/>
</dbReference>
<evidence type="ECO:0000256" key="1">
    <source>
        <dbReference type="ARBA" id="ARBA00023002"/>
    </source>
</evidence>
<dbReference type="Pfam" id="PF08240">
    <property type="entry name" value="ADH_N"/>
    <property type="match status" value="1"/>
</dbReference>
<protein>
    <recommendedName>
        <fullName evidence="2">Enoyl reductase (ER) domain-containing protein</fullName>
    </recommendedName>
</protein>
<dbReference type="AlphaFoldDB" id="A0A1F5HCR1"/>
<evidence type="ECO:0000313" key="3">
    <source>
        <dbReference type="EMBL" id="OGE01908.1"/>
    </source>
</evidence>
<proteinExistence type="predicted"/>
<dbReference type="PANTHER" id="PTHR11695">
    <property type="entry name" value="ALCOHOL DEHYDROGENASE RELATED"/>
    <property type="match status" value="1"/>
</dbReference>
<organism evidence="3 4">
    <name type="scientific">Candidatus Curtissbacteria bacterium RIFOXYA1_FULL_41_14</name>
    <dbReference type="NCBI Taxonomy" id="1797737"/>
    <lineage>
        <taxon>Bacteria</taxon>
        <taxon>Candidatus Curtissiibacteriota</taxon>
    </lineage>
</organism>
<name>A0A1F5HCR1_9BACT</name>
<dbReference type="GO" id="GO:0008270">
    <property type="term" value="F:zinc ion binding"/>
    <property type="evidence" value="ECO:0007669"/>
    <property type="project" value="InterPro"/>
</dbReference>
<dbReference type="InterPro" id="IPR020843">
    <property type="entry name" value="ER"/>
</dbReference>
<dbReference type="Gene3D" id="3.90.180.10">
    <property type="entry name" value="Medium-chain alcohol dehydrogenases, catalytic domain"/>
    <property type="match status" value="2"/>
</dbReference>
<dbReference type="EMBL" id="MFCA01000022">
    <property type="protein sequence ID" value="OGE01908.1"/>
    <property type="molecule type" value="Genomic_DNA"/>
</dbReference>
<dbReference type="Proteomes" id="UP000176751">
    <property type="component" value="Unassembled WGS sequence"/>
</dbReference>
<comment type="caution">
    <text evidence="3">The sequence shown here is derived from an EMBL/GenBank/DDBJ whole genome shotgun (WGS) entry which is preliminary data.</text>
</comment>
<dbReference type="InterPro" id="IPR013149">
    <property type="entry name" value="ADH-like_C"/>
</dbReference>